<dbReference type="InterPro" id="IPR036388">
    <property type="entry name" value="WH-like_DNA-bd_sf"/>
</dbReference>
<evidence type="ECO:0000256" key="4">
    <source>
        <dbReference type="SAM" id="Coils"/>
    </source>
</evidence>
<dbReference type="GO" id="GO:0003677">
    <property type="term" value="F:DNA binding"/>
    <property type="evidence" value="ECO:0007669"/>
    <property type="project" value="UniProtKB-KW"/>
</dbReference>
<keyword evidence="4" id="KW-0175">Coiled coil</keyword>
<dbReference type="HAMAP" id="MF_00245">
    <property type="entry name" value="UPF0122"/>
    <property type="match status" value="1"/>
</dbReference>
<sequence>MKENEPDALARTTRINLLFDFYESLLTEKQRTILTYYYHDDFSLGEIASEFGISRQAVYDNIKRAEGALESYEEKLSLLEKHERLMRLADKLEQDVNAIVTNEWDKRSLIEAIGQFRAAEGTAKEGGESSWQHLKA</sequence>
<keyword evidence="5" id="KW-0238">DNA-binding</keyword>
<reference evidence="5 6" key="1">
    <citation type="submission" date="2018-09" db="EMBL/GenBank/DDBJ databases">
        <title>Paenibacillus aracenensis nov. sp. isolated from a cave in southern Spain.</title>
        <authorList>
            <person name="Jurado V."/>
            <person name="Gutierrez-Patricio S."/>
            <person name="Gonzalez-Pimentel J.L."/>
            <person name="Miller A.Z."/>
            <person name="Laiz L."/>
            <person name="Saiz-Jimenez C."/>
        </authorList>
    </citation>
    <scope>NUCLEOTIDE SEQUENCE [LARGE SCALE GENOMIC DNA]</scope>
    <source>
        <strain evidence="5 6">DSM 22867</strain>
    </source>
</reference>
<comment type="function">
    <text evidence="2 3">Might take part in the signal recognition particle (SRP) pathway. This is inferred from the conservation of its genetic proximity to ftsY/ffh. May be a regulatory protein.</text>
</comment>
<dbReference type="InterPro" id="IPR054831">
    <property type="entry name" value="UPF0122_fam_protein"/>
</dbReference>
<evidence type="ECO:0000313" key="5">
    <source>
        <dbReference type="EMBL" id="RIX51853.1"/>
    </source>
</evidence>
<accession>A0A3A1UZR5</accession>
<dbReference type="InterPro" id="IPR013324">
    <property type="entry name" value="RNA_pol_sigma_r3/r4-like"/>
</dbReference>
<comment type="caution">
    <text evidence="5">The sequence shown here is derived from an EMBL/GenBank/DDBJ whole genome shotgun (WGS) entry which is preliminary data.</text>
</comment>
<name>A0A3A1UZR5_9BACL</name>
<dbReference type="EMBL" id="QXQA01000009">
    <property type="protein sequence ID" value="RIX51853.1"/>
    <property type="molecule type" value="Genomic_DNA"/>
</dbReference>
<dbReference type="RefSeq" id="WP_119600634.1">
    <property type="nucleotide sequence ID" value="NZ_QXQA01000009.1"/>
</dbReference>
<organism evidence="5 6">
    <name type="scientific">Paenibacillus nanensis</name>
    <dbReference type="NCBI Taxonomy" id="393251"/>
    <lineage>
        <taxon>Bacteria</taxon>
        <taxon>Bacillati</taxon>
        <taxon>Bacillota</taxon>
        <taxon>Bacilli</taxon>
        <taxon>Bacillales</taxon>
        <taxon>Paenibacillaceae</taxon>
        <taxon>Paenibacillus</taxon>
    </lineage>
</organism>
<dbReference type="AlphaFoldDB" id="A0A3A1UZR5"/>
<dbReference type="Pfam" id="PF04297">
    <property type="entry name" value="UPF0122"/>
    <property type="match status" value="1"/>
</dbReference>
<gene>
    <name evidence="5" type="ORF">D3P08_15680</name>
</gene>
<protein>
    <recommendedName>
        <fullName evidence="3">UPF0122 protein D3P08_15680</fullName>
    </recommendedName>
</protein>
<dbReference type="InterPro" id="IPR007394">
    <property type="entry name" value="UPF0122"/>
</dbReference>
<evidence type="ECO:0000256" key="2">
    <source>
        <dbReference type="ARBA" id="ARBA00024764"/>
    </source>
</evidence>
<evidence type="ECO:0000256" key="1">
    <source>
        <dbReference type="ARBA" id="ARBA00008720"/>
    </source>
</evidence>
<keyword evidence="6" id="KW-1185">Reference proteome</keyword>
<dbReference type="Proteomes" id="UP000266482">
    <property type="component" value="Unassembled WGS sequence"/>
</dbReference>
<feature type="coiled-coil region" evidence="4">
    <location>
        <begin position="55"/>
        <end position="95"/>
    </location>
</feature>
<evidence type="ECO:0000256" key="3">
    <source>
        <dbReference type="HAMAP-Rule" id="MF_00245"/>
    </source>
</evidence>
<dbReference type="NCBIfam" id="NF045758">
    <property type="entry name" value="YlxM"/>
    <property type="match status" value="1"/>
</dbReference>
<dbReference type="SUPFAM" id="SSF88659">
    <property type="entry name" value="Sigma3 and sigma4 domains of RNA polymerase sigma factors"/>
    <property type="match status" value="1"/>
</dbReference>
<dbReference type="OrthoDB" id="6392at2"/>
<dbReference type="Gene3D" id="1.10.10.10">
    <property type="entry name" value="Winged helix-like DNA-binding domain superfamily/Winged helix DNA-binding domain"/>
    <property type="match status" value="1"/>
</dbReference>
<dbReference type="PANTHER" id="PTHR40083:SF1">
    <property type="entry name" value="UPF0122 PROTEIN YLXM"/>
    <property type="match status" value="1"/>
</dbReference>
<evidence type="ECO:0000313" key="6">
    <source>
        <dbReference type="Proteomes" id="UP000266482"/>
    </source>
</evidence>
<dbReference type="PANTHER" id="PTHR40083">
    <property type="entry name" value="UPF0122 PROTEIN CBO2450/CLC_2298"/>
    <property type="match status" value="1"/>
</dbReference>
<comment type="similarity">
    <text evidence="1 3">Belongs to the UPF0122 family.</text>
</comment>
<proteinExistence type="inferred from homology"/>
<dbReference type="NCBIfam" id="NF001070">
    <property type="entry name" value="PRK00118.1-6"/>
    <property type="match status" value="1"/>
</dbReference>